<keyword evidence="1" id="KW-0472">Membrane</keyword>
<sequence>MLASYFFNIFLIILSCPYNSYAELNSTLDLPIIKKCFCKANEVLSQSEGCIEKSPLYIQIWNSARSDVDVENITSLPSKIETLLCPNNSVLESVSGWALISEDGKLIQHQENNTDEYCIENVINDNGEVSQMSKKCVLKYSVHLCCKIDEYMDSSNRCTNITNSSVKTFATDWFNKFIYIKNNINCSNSEKVHKTFPKDVPMSTLKGYLRDYDKVTQGNFCLGMYGDENELYPGVTFCASSETDISDIYPPKVPFCCQLNEAYDIEKSKCVPYEEPFIFPSNIKWPSKGITSSILTLNCLYYFPLLLENNTMHYLNPNGSLYTDLGDIINYEKYCLGIIVDKNEVHHSGLICQNDDVKEEHCVWRYDIYKTCLGISSFFLVLTLIVYIGIPDLRKRISGVCLISELTALLVSQITLILIQTRQEVFRPFSEKVFHFKLFVKYSLYAWGIPLAVGILAIVLELVDVTLLKPNFTPSKGCFFRSSIELLSKKKKK</sequence>
<accession>A0A5N5SYF0</accession>
<reference evidence="3 4" key="1">
    <citation type="journal article" date="2019" name="PLoS Biol.">
        <title>Sex chromosomes control vertical transmission of feminizing Wolbachia symbionts in an isopod.</title>
        <authorList>
            <person name="Becking T."/>
            <person name="Chebbi M.A."/>
            <person name="Giraud I."/>
            <person name="Moumen B."/>
            <person name="Laverre T."/>
            <person name="Caubet Y."/>
            <person name="Peccoud J."/>
            <person name="Gilbert C."/>
            <person name="Cordaux R."/>
        </authorList>
    </citation>
    <scope>NUCLEOTIDE SEQUENCE [LARGE SCALE GENOMIC DNA]</scope>
    <source>
        <strain evidence="3">ANa2</strain>
        <tissue evidence="3">Whole body excluding digestive tract and cuticle</tissue>
    </source>
</reference>
<proteinExistence type="predicted"/>
<organism evidence="3 4">
    <name type="scientific">Armadillidium nasatum</name>
    <dbReference type="NCBI Taxonomy" id="96803"/>
    <lineage>
        <taxon>Eukaryota</taxon>
        <taxon>Metazoa</taxon>
        <taxon>Ecdysozoa</taxon>
        <taxon>Arthropoda</taxon>
        <taxon>Crustacea</taxon>
        <taxon>Multicrustacea</taxon>
        <taxon>Malacostraca</taxon>
        <taxon>Eumalacostraca</taxon>
        <taxon>Peracarida</taxon>
        <taxon>Isopoda</taxon>
        <taxon>Oniscidea</taxon>
        <taxon>Crinocheta</taxon>
        <taxon>Armadillidiidae</taxon>
        <taxon>Armadillidium</taxon>
    </lineage>
</organism>
<keyword evidence="2" id="KW-0732">Signal</keyword>
<evidence type="ECO:0000256" key="1">
    <source>
        <dbReference type="SAM" id="Phobius"/>
    </source>
</evidence>
<feature type="transmembrane region" description="Helical" evidence="1">
    <location>
        <begin position="439"/>
        <end position="463"/>
    </location>
</feature>
<evidence type="ECO:0000313" key="4">
    <source>
        <dbReference type="Proteomes" id="UP000326759"/>
    </source>
</evidence>
<keyword evidence="1" id="KW-0812">Transmembrane</keyword>
<feature type="transmembrane region" description="Helical" evidence="1">
    <location>
        <begin position="397"/>
        <end position="419"/>
    </location>
</feature>
<dbReference type="AlphaFoldDB" id="A0A5N5SYF0"/>
<dbReference type="PANTHER" id="PTHR46953:SF1">
    <property type="entry name" value="G-PROTEIN COUPLED RECEPTOR MTH-LIKE 1-RELATED"/>
    <property type="match status" value="1"/>
</dbReference>
<dbReference type="PANTHER" id="PTHR46953">
    <property type="entry name" value="G-PROTEIN COUPLED RECEPTOR MTH-LIKE 1-RELATED"/>
    <property type="match status" value="1"/>
</dbReference>
<comment type="caution">
    <text evidence="3">The sequence shown here is derived from an EMBL/GenBank/DDBJ whole genome shotgun (WGS) entry which is preliminary data.</text>
</comment>
<feature type="transmembrane region" description="Helical" evidence="1">
    <location>
        <begin position="368"/>
        <end position="390"/>
    </location>
</feature>
<dbReference type="Proteomes" id="UP000326759">
    <property type="component" value="Unassembled WGS sequence"/>
</dbReference>
<feature type="signal peptide" evidence="2">
    <location>
        <begin position="1"/>
        <end position="22"/>
    </location>
</feature>
<dbReference type="OrthoDB" id="6134459at2759"/>
<evidence type="ECO:0000256" key="2">
    <source>
        <dbReference type="SAM" id="SignalP"/>
    </source>
</evidence>
<dbReference type="InterPro" id="IPR052808">
    <property type="entry name" value="GPCR_Mth-like"/>
</dbReference>
<name>A0A5N5SYF0_9CRUS</name>
<gene>
    <name evidence="3" type="ORF">Anas_02426</name>
</gene>
<feature type="chain" id="PRO_5024273958" evidence="2">
    <location>
        <begin position="23"/>
        <end position="493"/>
    </location>
</feature>
<keyword evidence="4" id="KW-1185">Reference proteome</keyword>
<dbReference type="EMBL" id="SEYY01019049">
    <property type="protein sequence ID" value="KAB7498729.1"/>
    <property type="molecule type" value="Genomic_DNA"/>
</dbReference>
<keyword evidence="1" id="KW-1133">Transmembrane helix</keyword>
<protein>
    <submittedName>
        <fullName evidence="3">Uncharacterized protein</fullName>
    </submittedName>
</protein>
<evidence type="ECO:0000313" key="3">
    <source>
        <dbReference type="EMBL" id="KAB7498729.1"/>
    </source>
</evidence>